<keyword evidence="2" id="KW-1185">Reference proteome</keyword>
<dbReference type="OrthoDB" id="1081388at2759"/>
<dbReference type="Proteomes" id="UP000813463">
    <property type="component" value="Chromosome 3"/>
</dbReference>
<protein>
    <submittedName>
        <fullName evidence="3">Uncharacterized protein</fullName>
    </submittedName>
</protein>
<dbReference type="GeneID" id="110800560"/>
<evidence type="ECO:0000313" key="2">
    <source>
        <dbReference type="Proteomes" id="UP000813463"/>
    </source>
</evidence>
<dbReference type="RefSeq" id="XP_021861569.1">
    <property type="nucleotide sequence ID" value="XM_022005877.2"/>
</dbReference>
<feature type="region of interest" description="Disordered" evidence="1">
    <location>
        <begin position="74"/>
        <end position="123"/>
    </location>
</feature>
<feature type="compositionally biased region" description="Polar residues" evidence="1">
    <location>
        <begin position="93"/>
        <end position="110"/>
    </location>
</feature>
<gene>
    <name evidence="3" type="primary">LOC110800560</name>
</gene>
<evidence type="ECO:0000313" key="3">
    <source>
        <dbReference type="RefSeq" id="XP_021861569.1"/>
    </source>
</evidence>
<evidence type="ECO:0000256" key="1">
    <source>
        <dbReference type="SAM" id="MobiDB-lite"/>
    </source>
</evidence>
<name>A0A9R0J5F4_SPIOL</name>
<accession>A0A9R0J5F4</accession>
<organism evidence="2 3">
    <name type="scientific">Spinacia oleracea</name>
    <name type="common">Spinach</name>
    <dbReference type="NCBI Taxonomy" id="3562"/>
    <lineage>
        <taxon>Eukaryota</taxon>
        <taxon>Viridiplantae</taxon>
        <taxon>Streptophyta</taxon>
        <taxon>Embryophyta</taxon>
        <taxon>Tracheophyta</taxon>
        <taxon>Spermatophyta</taxon>
        <taxon>Magnoliopsida</taxon>
        <taxon>eudicotyledons</taxon>
        <taxon>Gunneridae</taxon>
        <taxon>Pentapetalae</taxon>
        <taxon>Caryophyllales</taxon>
        <taxon>Chenopodiaceae</taxon>
        <taxon>Chenopodioideae</taxon>
        <taxon>Anserineae</taxon>
        <taxon>Spinacia</taxon>
    </lineage>
</organism>
<dbReference type="AlphaFoldDB" id="A0A9R0J5F4"/>
<dbReference type="PANTHER" id="PTHR34956">
    <property type="entry name" value="OS05G0397300 PROTEIN"/>
    <property type="match status" value="1"/>
</dbReference>
<dbReference type="KEGG" id="soe:110800560"/>
<proteinExistence type="predicted"/>
<sequence length="137" mass="15456">MAVEVALEDDLFFADLNRQISLLIDDDDNDCHDFPVAHFPWISHQGYPGSMNHHPQIMGSQYLYQENSRISKGTGVFIPQSSQPRRKYKQGKRNSPPSYTSKSNNKQQLVNAKGRVANTPAHTNLSADNYATSYINT</sequence>
<reference evidence="3" key="2">
    <citation type="submission" date="2025-08" db="UniProtKB">
        <authorList>
            <consortium name="RefSeq"/>
        </authorList>
    </citation>
    <scope>IDENTIFICATION</scope>
    <source>
        <tissue evidence="3">Leaf</tissue>
    </source>
</reference>
<reference evidence="2" key="1">
    <citation type="journal article" date="2021" name="Nat. Commun.">
        <title>Genomic analyses provide insights into spinach domestication and the genetic basis of agronomic traits.</title>
        <authorList>
            <person name="Cai X."/>
            <person name="Sun X."/>
            <person name="Xu C."/>
            <person name="Sun H."/>
            <person name="Wang X."/>
            <person name="Ge C."/>
            <person name="Zhang Z."/>
            <person name="Wang Q."/>
            <person name="Fei Z."/>
            <person name="Jiao C."/>
            <person name="Wang Q."/>
        </authorList>
    </citation>
    <scope>NUCLEOTIDE SEQUENCE [LARGE SCALE GENOMIC DNA]</scope>
    <source>
        <strain evidence="2">cv. Varoflay</strain>
    </source>
</reference>
<dbReference type="PANTHER" id="PTHR34956:SF2">
    <property type="entry name" value="OS05G0397300 PROTEIN"/>
    <property type="match status" value="1"/>
</dbReference>